<dbReference type="SUPFAM" id="SSF46689">
    <property type="entry name" value="Homeodomain-like"/>
    <property type="match status" value="1"/>
</dbReference>
<dbReference type="Proteomes" id="UP000321085">
    <property type="component" value="Unassembled WGS sequence"/>
</dbReference>
<dbReference type="RefSeq" id="WP_114189479.1">
    <property type="nucleotide sequence ID" value="NZ_QOIO01000157.1"/>
</dbReference>
<comment type="similarity">
    <text evidence="1">Belongs to the site-specific recombinase resolvase family.</text>
</comment>
<dbReference type="InterPro" id="IPR036162">
    <property type="entry name" value="Resolvase-like_N_sf"/>
</dbReference>
<keyword evidence="4" id="KW-1185">Reference proteome</keyword>
<protein>
    <submittedName>
        <fullName evidence="3">Integrase</fullName>
    </submittedName>
</protein>
<dbReference type="PANTHER" id="PTHR30461:SF26">
    <property type="entry name" value="RESOLVASE HOMOLOG YNEB"/>
    <property type="match status" value="1"/>
</dbReference>
<dbReference type="AlphaFoldDB" id="A0A512C4U2"/>
<organism evidence="3 4">
    <name type="scientific">Microvirga aerophila</name>
    <dbReference type="NCBI Taxonomy" id="670291"/>
    <lineage>
        <taxon>Bacteria</taxon>
        <taxon>Pseudomonadati</taxon>
        <taxon>Pseudomonadota</taxon>
        <taxon>Alphaproteobacteria</taxon>
        <taxon>Hyphomicrobiales</taxon>
        <taxon>Methylobacteriaceae</taxon>
        <taxon>Microvirga</taxon>
    </lineage>
</organism>
<feature type="domain" description="Resolvase/invertase-type recombinase catalytic" evidence="2">
    <location>
        <begin position="1"/>
        <end position="135"/>
    </location>
</feature>
<dbReference type="Gene3D" id="1.10.10.60">
    <property type="entry name" value="Homeodomain-like"/>
    <property type="match status" value="1"/>
</dbReference>
<dbReference type="EMBL" id="BJYU01000364">
    <property type="protein sequence ID" value="GEO19218.1"/>
    <property type="molecule type" value="Genomic_DNA"/>
</dbReference>
<dbReference type="InterPro" id="IPR006119">
    <property type="entry name" value="Resolv_N"/>
</dbReference>
<accession>A0A512C4U2</accession>
<dbReference type="Gene3D" id="3.40.50.1390">
    <property type="entry name" value="Resolvase, N-terminal catalytic domain"/>
    <property type="match status" value="1"/>
</dbReference>
<dbReference type="InterPro" id="IPR050639">
    <property type="entry name" value="SSR_resolvase"/>
</dbReference>
<dbReference type="SMART" id="SM00857">
    <property type="entry name" value="Resolvase"/>
    <property type="match status" value="1"/>
</dbReference>
<evidence type="ECO:0000256" key="1">
    <source>
        <dbReference type="ARBA" id="ARBA00009913"/>
    </source>
</evidence>
<dbReference type="InterPro" id="IPR009057">
    <property type="entry name" value="Homeodomain-like_sf"/>
</dbReference>
<evidence type="ECO:0000313" key="3">
    <source>
        <dbReference type="EMBL" id="GEO19218.1"/>
    </source>
</evidence>
<dbReference type="InterPro" id="IPR006120">
    <property type="entry name" value="Resolvase_HTH_dom"/>
</dbReference>
<evidence type="ECO:0000259" key="2">
    <source>
        <dbReference type="PROSITE" id="PS51736"/>
    </source>
</evidence>
<proteinExistence type="inferred from homology"/>
<dbReference type="SUPFAM" id="SSF53041">
    <property type="entry name" value="Resolvase-like"/>
    <property type="match status" value="1"/>
</dbReference>
<dbReference type="PROSITE" id="PS51736">
    <property type="entry name" value="RECOMBINASES_3"/>
    <property type="match status" value="1"/>
</dbReference>
<dbReference type="GO" id="GO:0003677">
    <property type="term" value="F:DNA binding"/>
    <property type="evidence" value="ECO:0007669"/>
    <property type="project" value="InterPro"/>
</dbReference>
<dbReference type="OrthoDB" id="9800103at2"/>
<comment type="caution">
    <text evidence="3">The sequence shown here is derived from an EMBL/GenBank/DDBJ whole genome shotgun (WGS) entry which is preliminary data.</text>
</comment>
<dbReference type="PANTHER" id="PTHR30461">
    <property type="entry name" value="DNA-INVERTASE FROM LAMBDOID PROPHAGE"/>
    <property type="match status" value="1"/>
</dbReference>
<dbReference type="Pfam" id="PF00239">
    <property type="entry name" value="Resolvase"/>
    <property type="match status" value="1"/>
</dbReference>
<reference evidence="3 4" key="1">
    <citation type="submission" date="2019-07" db="EMBL/GenBank/DDBJ databases">
        <title>Whole genome shotgun sequence of Microvirga aerophila NBRC 106136.</title>
        <authorList>
            <person name="Hosoyama A."/>
            <person name="Uohara A."/>
            <person name="Ohji S."/>
            <person name="Ichikawa N."/>
        </authorList>
    </citation>
    <scope>NUCLEOTIDE SEQUENCE [LARGE SCALE GENOMIC DNA]</scope>
    <source>
        <strain evidence="3 4">NBRC 106136</strain>
    </source>
</reference>
<name>A0A512C4U2_9HYPH</name>
<dbReference type="Pfam" id="PF02796">
    <property type="entry name" value="HTH_7"/>
    <property type="match status" value="1"/>
</dbReference>
<evidence type="ECO:0000313" key="4">
    <source>
        <dbReference type="Proteomes" id="UP000321085"/>
    </source>
</evidence>
<dbReference type="CDD" id="cd03768">
    <property type="entry name" value="SR_ResInv"/>
    <property type="match status" value="1"/>
</dbReference>
<gene>
    <name evidence="3" type="ORF">MAE02_69140</name>
</gene>
<sequence>MLVGLARTSTTEQQAGLEHQIETLKKLGCEKLFVEETSSVGQRPVLEQAIDWVREGDALCVTTLSRLARSVPHLWQIIQRLEEKKVSLRILDMGVDTATPNGRLMLNLIGSIVQWEREVMLERQAIGIKKAQKEGKFRGRVPVARRQTEEIIRLKNDGMNPADIAKTLKVGRSSVYRVLADNPFKVEA</sequence>
<dbReference type="GO" id="GO:0000150">
    <property type="term" value="F:DNA strand exchange activity"/>
    <property type="evidence" value="ECO:0007669"/>
    <property type="project" value="InterPro"/>
</dbReference>